<dbReference type="InterPro" id="IPR018076">
    <property type="entry name" value="T2SS_GspF_dom"/>
</dbReference>
<evidence type="ECO:0000256" key="1">
    <source>
        <dbReference type="ARBA" id="ARBA00004651"/>
    </source>
</evidence>
<reference evidence="8" key="1">
    <citation type="submission" date="2016-10" db="EMBL/GenBank/DDBJ databases">
        <title>Sequence of Gallionella enrichment culture.</title>
        <authorList>
            <person name="Poehlein A."/>
            <person name="Muehling M."/>
            <person name="Daniel R."/>
        </authorList>
    </citation>
    <scope>NUCLEOTIDE SEQUENCE</scope>
</reference>
<evidence type="ECO:0000256" key="4">
    <source>
        <dbReference type="ARBA" id="ARBA00022989"/>
    </source>
</evidence>
<feature type="transmembrane region" description="Helical" evidence="6">
    <location>
        <begin position="296"/>
        <end position="319"/>
    </location>
</feature>
<keyword evidence="4 6" id="KW-1133">Transmembrane helix</keyword>
<organism evidence="8">
    <name type="scientific">mine drainage metagenome</name>
    <dbReference type="NCBI Taxonomy" id="410659"/>
    <lineage>
        <taxon>unclassified sequences</taxon>
        <taxon>metagenomes</taxon>
        <taxon>ecological metagenomes</taxon>
    </lineage>
</organism>
<feature type="transmembrane region" description="Helical" evidence="6">
    <location>
        <begin position="119"/>
        <end position="136"/>
    </location>
</feature>
<evidence type="ECO:0000259" key="7">
    <source>
        <dbReference type="Pfam" id="PF00482"/>
    </source>
</evidence>
<evidence type="ECO:0000256" key="5">
    <source>
        <dbReference type="ARBA" id="ARBA00023136"/>
    </source>
</evidence>
<feature type="transmembrane region" description="Helical" evidence="6">
    <location>
        <begin position="92"/>
        <end position="113"/>
    </location>
</feature>
<dbReference type="AlphaFoldDB" id="A0A1J5TMM8"/>
<evidence type="ECO:0000256" key="3">
    <source>
        <dbReference type="ARBA" id="ARBA00022692"/>
    </source>
</evidence>
<evidence type="ECO:0000313" key="8">
    <source>
        <dbReference type="EMBL" id="OIR17581.1"/>
    </source>
</evidence>
<accession>A0A1J5TMM8</accession>
<dbReference type="Gene3D" id="1.20.81.30">
    <property type="entry name" value="Type II secretion system (T2SS), domain F"/>
    <property type="match status" value="1"/>
</dbReference>
<dbReference type="InterPro" id="IPR042094">
    <property type="entry name" value="T2SS_GspF_sf"/>
</dbReference>
<keyword evidence="3 6" id="KW-0812">Transmembrane</keyword>
<feature type="domain" description="Type II secretion system protein GspF" evidence="7">
    <location>
        <begin position="156"/>
        <end position="280"/>
    </location>
</feature>
<evidence type="ECO:0000256" key="2">
    <source>
        <dbReference type="ARBA" id="ARBA00022475"/>
    </source>
</evidence>
<dbReference type="PANTHER" id="PTHR35007:SF1">
    <property type="entry name" value="PILUS ASSEMBLY PROTEIN"/>
    <property type="match status" value="1"/>
</dbReference>
<dbReference type="EMBL" id="MLJW01000004">
    <property type="protein sequence ID" value="OIR17581.1"/>
    <property type="molecule type" value="Genomic_DNA"/>
</dbReference>
<feature type="transmembrane region" description="Helical" evidence="6">
    <location>
        <begin position="6"/>
        <end position="27"/>
    </location>
</feature>
<sequence length="323" mass="35591">MDYLFYLFVVLGFLAVVLMLEGMYMAWNAYRGADAKRIERRLQAMSAGAGNQNASLVKQRLLAKSPGMEKFLLQIPRIHQLDRLLLQSGSNLSVAGFIGLTLLSAIVGGALAFMLGLPLFTVFAIAVVSSFLPFLYMQSAKHNRMIVIERQLPDALDLMGRAMKAGHAFPSALQMVGSEMPDPIASEFRIVFDEVNYGISVQEALTNLAIRVPSTDLSYFVIAVLIQRETGGNLAELLGNISSLIRARLKLLGTVRVLSAEGRLSAWILTLLPFALAFVLQLINPKFLGVLWTDPIGLKMVGIALCMMIIGIFTMWRIIKIRV</sequence>
<feature type="transmembrane region" description="Helical" evidence="6">
    <location>
        <begin position="264"/>
        <end position="284"/>
    </location>
</feature>
<comment type="subcellular location">
    <subcellularLocation>
        <location evidence="1">Cell membrane</location>
        <topology evidence="1">Multi-pass membrane protein</topology>
    </subcellularLocation>
</comment>
<protein>
    <submittedName>
        <fullName evidence="8">Bacterial type II secretion system protein F domain protein</fullName>
    </submittedName>
</protein>
<comment type="caution">
    <text evidence="8">The sequence shown here is derived from an EMBL/GenBank/DDBJ whole genome shotgun (WGS) entry which is preliminary data.</text>
</comment>
<keyword evidence="5 6" id="KW-0472">Membrane</keyword>
<dbReference type="Pfam" id="PF00482">
    <property type="entry name" value="T2SSF"/>
    <property type="match status" value="1"/>
</dbReference>
<proteinExistence type="predicted"/>
<keyword evidence="2" id="KW-1003">Cell membrane</keyword>
<dbReference type="GO" id="GO:0005886">
    <property type="term" value="C:plasma membrane"/>
    <property type="evidence" value="ECO:0007669"/>
    <property type="project" value="UniProtKB-SubCell"/>
</dbReference>
<evidence type="ECO:0000256" key="6">
    <source>
        <dbReference type="SAM" id="Phobius"/>
    </source>
</evidence>
<dbReference type="PANTHER" id="PTHR35007">
    <property type="entry name" value="INTEGRAL MEMBRANE PROTEIN-RELATED"/>
    <property type="match status" value="1"/>
</dbReference>
<gene>
    <name evidence="8" type="ORF">GALL_17990</name>
</gene>
<name>A0A1J5TMM8_9ZZZZ</name>